<dbReference type="Proteomes" id="UP000690515">
    <property type="component" value="Unassembled WGS sequence"/>
</dbReference>
<dbReference type="PROSITE" id="PS51301">
    <property type="entry name" value="KILA_N"/>
    <property type="match status" value="1"/>
</dbReference>
<gene>
    <name evidence="2" type="ORF">KCG35_16270</name>
</gene>
<evidence type="ECO:0000313" key="2">
    <source>
        <dbReference type="EMBL" id="MBU2712624.1"/>
    </source>
</evidence>
<reference evidence="2 3" key="1">
    <citation type="submission" date="2021-04" db="EMBL/GenBank/DDBJ databases">
        <authorList>
            <person name="Pira H."/>
            <person name="Risdian C."/>
            <person name="Wink J."/>
        </authorList>
    </citation>
    <scope>NUCLEOTIDE SEQUENCE [LARGE SCALE GENOMIC DNA]</scope>
    <source>
        <strain evidence="2 3">WH53</strain>
    </source>
</reference>
<comment type="caution">
    <text evidence="2">The sequence shown here is derived from an EMBL/GenBank/DDBJ whole genome shotgun (WGS) entry which is preliminary data.</text>
</comment>
<keyword evidence="3" id="KW-1185">Reference proteome</keyword>
<evidence type="ECO:0000259" key="1">
    <source>
        <dbReference type="PROSITE" id="PS51301"/>
    </source>
</evidence>
<dbReference type="Pfam" id="PF03374">
    <property type="entry name" value="ANT"/>
    <property type="match status" value="1"/>
</dbReference>
<feature type="domain" description="KilA-N" evidence="1">
    <location>
        <begin position="1"/>
        <end position="47"/>
    </location>
</feature>
<evidence type="ECO:0000313" key="3">
    <source>
        <dbReference type="Proteomes" id="UP000690515"/>
    </source>
</evidence>
<proteinExistence type="predicted"/>
<organism evidence="2 3">
    <name type="scientific">Zooshikella harenae</name>
    <dbReference type="NCBI Taxonomy" id="2827238"/>
    <lineage>
        <taxon>Bacteria</taxon>
        <taxon>Pseudomonadati</taxon>
        <taxon>Pseudomonadota</taxon>
        <taxon>Gammaproteobacteria</taxon>
        <taxon>Oceanospirillales</taxon>
        <taxon>Zooshikellaceae</taxon>
        <taxon>Zooshikella</taxon>
    </lineage>
</organism>
<dbReference type="Pfam" id="PF04383">
    <property type="entry name" value="KilA-N"/>
    <property type="match status" value="1"/>
</dbReference>
<dbReference type="InterPro" id="IPR017880">
    <property type="entry name" value="KilA_N"/>
</dbReference>
<dbReference type="InterPro" id="IPR005039">
    <property type="entry name" value="Ant_C"/>
</dbReference>
<dbReference type="InterPro" id="IPR018004">
    <property type="entry name" value="KilA/APSES_HTH"/>
</dbReference>
<accession>A0ABS5ZEX7</accession>
<name>A0ABS5ZEX7_9GAMM</name>
<protein>
    <submittedName>
        <fullName evidence="2">Phage antirepressor KilAC domain-containing protein</fullName>
    </submittedName>
</protein>
<sequence>MQENQALKVINGGPERGIYACEELVYAYAMWISLSFHLKVIRIFKVVVKGQVPQLPNFSNPAEAARAWADEYDGRLLAENKVTELQLKADFVELYVEAQGTESLEEAGKLLGLRPCKFIQRLRENKILRHNAKGQNIPYQPYLEREYFTVKTSFSRERSMTYQHTRVTAKGREWLAKRYSYLKGTL</sequence>
<dbReference type="EMBL" id="JAGSOY010000042">
    <property type="protein sequence ID" value="MBU2712624.1"/>
    <property type="molecule type" value="Genomic_DNA"/>
</dbReference>